<feature type="repeat" description="PPR" evidence="3">
    <location>
        <begin position="332"/>
        <end position="366"/>
    </location>
</feature>
<feature type="repeat" description="PPR" evidence="3">
    <location>
        <begin position="367"/>
        <end position="401"/>
    </location>
</feature>
<feature type="repeat" description="PPR" evidence="3">
    <location>
        <begin position="297"/>
        <end position="331"/>
    </location>
</feature>
<feature type="repeat" description="PPR" evidence="3">
    <location>
        <begin position="154"/>
        <end position="188"/>
    </location>
</feature>
<dbReference type="InterPro" id="IPR002885">
    <property type="entry name" value="PPR_rpt"/>
</dbReference>
<keyword evidence="5" id="KW-1185">Reference proteome</keyword>
<evidence type="ECO:0000256" key="3">
    <source>
        <dbReference type="PROSITE-ProRule" id="PRU00708"/>
    </source>
</evidence>
<evidence type="ECO:0000313" key="5">
    <source>
        <dbReference type="Proteomes" id="UP001497516"/>
    </source>
</evidence>
<dbReference type="GO" id="GO:0009507">
    <property type="term" value="C:chloroplast"/>
    <property type="evidence" value="ECO:0007669"/>
    <property type="project" value="TreeGrafter"/>
</dbReference>
<name>A0AAV2EJY5_9ROSI</name>
<dbReference type="InterPro" id="IPR011990">
    <property type="entry name" value="TPR-like_helical_dom_sf"/>
</dbReference>
<dbReference type="Proteomes" id="UP001497516">
    <property type="component" value="Chromosome 5"/>
</dbReference>
<dbReference type="Pfam" id="PF01535">
    <property type="entry name" value="PPR"/>
    <property type="match status" value="1"/>
</dbReference>
<feature type="repeat" description="PPR" evidence="3">
    <location>
        <begin position="260"/>
        <end position="294"/>
    </location>
</feature>
<feature type="repeat" description="PPR" evidence="3">
    <location>
        <begin position="225"/>
        <end position="259"/>
    </location>
</feature>
<dbReference type="GO" id="GO:0010019">
    <property type="term" value="P:chloroplast-nucleus signaling pathway"/>
    <property type="evidence" value="ECO:0007669"/>
    <property type="project" value="TreeGrafter"/>
</dbReference>
<reference evidence="4 5" key="1">
    <citation type="submission" date="2024-04" db="EMBL/GenBank/DDBJ databases">
        <authorList>
            <person name="Fracassetti M."/>
        </authorList>
    </citation>
    <scope>NUCLEOTIDE SEQUENCE [LARGE SCALE GENOMIC DNA]</scope>
</reference>
<organism evidence="4 5">
    <name type="scientific">Linum trigynum</name>
    <dbReference type="NCBI Taxonomy" id="586398"/>
    <lineage>
        <taxon>Eukaryota</taxon>
        <taxon>Viridiplantae</taxon>
        <taxon>Streptophyta</taxon>
        <taxon>Embryophyta</taxon>
        <taxon>Tracheophyta</taxon>
        <taxon>Spermatophyta</taxon>
        <taxon>Magnoliopsida</taxon>
        <taxon>eudicotyledons</taxon>
        <taxon>Gunneridae</taxon>
        <taxon>Pentapetalae</taxon>
        <taxon>rosids</taxon>
        <taxon>fabids</taxon>
        <taxon>Malpighiales</taxon>
        <taxon>Linaceae</taxon>
        <taxon>Linum</taxon>
    </lineage>
</organism>
<accession>A0AAV2EJY5</accession>
<dbReference type="Gene3D" id="1.25.40.10">
    <property type="entry name" value="Tetratricopeptide repeat domain"/>
    <property type="match status" value="4"/>
</dbReference>
<comment type="similarity">
    <text evidence="1">Belongs to the PPR family. P subfamily.</text>
</comment>
<dbReference type="EMBL" id="OZ034818">
    <property type="protein sequence ID" value="CAL1386154.1"/>
    <property type="molecule type" value="Genomic_DNA"/>
</dbReference>
<evidence type="ECO:0000256" key="2">
    <source>
        <dbReference type="ARBA" id="ARBA00022737"/>
    </source>
</evidence>
<dbReference type="GO" id="GO:0031930">
    <property type="term" value="P:mitochondria-nucleus signaling pathway"/>
    <property type="evidence" value="ECO:0007669"/>
    <property type="project" value="TreeGrafter"/>
</dbReference>
<evidence type="ECO:0008006" key="6">
    <source>
        <dbReference type="Google" id="ProtNLM"/>
    </source>
</evidence>
<feature type="repeat" description="PPR" evidence="3">
    <location>
        <begin position="189"/>
        <end position="219"/>
    </location>
</feature>
<dbReference type="PANTHER" id="PTHR47936">
    <property type="entry name" value="PPR_LONG DOMAIN-CONTAINING PROTEIN"/>
    <property type="match status" value="1"/>
</dbReference>
<dbReference type="PANTHER" id="PTHR47936:SF1">
    <property type="entry name" value="PENTATRICOPEPTIDE REPEAT-CONTAINING PROTEIN GUN1, CHLOROPLASTIC"/>
    <property type="match status" value="1"/>
</dbReference>
<evidence type="ECO:0000313" key="4">
    <source>
        <dbReference type="EMBL" id="CAL1386154.1"/>
    </source>
</evidence>
<dbReference type="PROSITE" id="PS51375">
    <property type="entry name" value="PPR"/>
    <property type="match status" value="7"/>
</dbReference>
<evidence type="ECO:0000256" key="1">
    <source>
        <dbReference type="ARBA" id="ARBA00007626"/>
    </source>
</evidence>
<dbReference type="NCBIfam" id="TIGR00756">
    <property type="entry name" value="PPR"/>
    <property type="match status" value="7"/>
</dbReference>
<keyword evidence="2" id="KW-0677">Repeat</keyword>
<protein>
    <recommendedName>
        <fullName evidence="6">Pentatricopeptide repeat-containing protein</fullName>
    </recommendedName>
</protein>
<gene>
    <name evidence="4" type="ORF">LTRI10_LOCUS27239</name>
</gene>
<sequence length="468" mass="53087">MKLPKLISPFRLASLLRIQKDPKLALDLFRNPNFDGPTSPASKQLRYSPLCYDLIITKLGAAKMFSELEEILRQLKAQTRFVPKEVIFCNVIQFYGRARRLEDAIKVFEEIPAFRCQRTVRSFNSLLNAFLMCKEADRMVEFFAGVEKYARGPDAVTYNILIRGCFYKGMVDTALKLFDEMLSTNIRPTIVTFVTLIKGLCSANRLEEALKLKNDMVNLYRITPNAYIYSSLMKSFCVNGELNSAFKLKDEMIMKGIALDSSVYSTLINALFQGGKKEEALQLWGEMNQSSSECKPDTVTYNVMISGFCRNQDFSAAYQMFDEMSKSGRKPDVVSYNVVLDTLCKDGRWQCAYELFESMPGRGCLPDVLSYRIVFRGLWDGMQFEDAAFVLDEMIFKGFAPHRGSVCAFVGKLCEQRNMEMAWSVLDTLAKGNAIDVDTWETAVAAVGFEEDTLSRIHLHVDSLGRCS</sequence>
<dbReference type="AlphaFoldDB" id="A0AAV2EJY5"/>
<proteinExistence type="inferred from homology"/>
<dbReference type="Pfam" id="PF13041">
    <property type="entry name" value="PPR_2"/>
    <property type="match status" value="3"/>
</dbReference>